<accession>A0ABZ2PJN9</accession>
<reference evidence="1 2" key="1">
    <citation type="submission" date="2024-03" db="EMBL/GenBank/DDBJ databases">
        <title>Natural products discovery in diverse microorganisms through a two-stage MS feature dereplication strategy.</title>
        <authorList>
            <person name="Zhang R."/>
        </authorList>
    </citation>
    <scope>NUCLEOTIDE SEQUENCE [LARGE SCALE GENOMIC DNA]</scope>
    <source>
        <strain evidence="1 2">18930</strain>
    </source>
</reference>
<dbReference type="EMBL" id="CP147846">
    <property type="protein sequence ID" value="WXG69405.1"/>
    <property type="molecule type" value="Genomic_DNA"/>
</dbReference>
<proteinExistence type="predicted"/>
<evidence type="ECO:0008006" key="3">
    <source>
        <dbReference type="Google" id="ProtNLM"/>
    </source>
</evidence>
<keyword evidence="2" id="KW-1185">Reference proteome</keyword>
<dbReference type="RefSeq" id="WP_338890170.1">
    <property type="nucleotide sequence ID" value="NZ_CP147846.1"/>
</dbReference>
<gene>
    <name evidence="1" type="ORF">WDS16_02250</name>
</gene>
<sequence length="97" mass="10986">MTTTTYDAGNRRTEDDDLLVAGEERAVIEFALRWVNSGGGPEAEIAASFETNGRMFYRRVVEILERRPKTEYAVLGLSTVMVTRMTAVARRRIWISS</sequence>
<evidence type="ECO:0000313" key="2">
    <source>
        <dbReference type="Proteomes" id="UP001432000"/>
    </source>
</evidence>
<name>A0ABZ2PJN9_9NOCA</name>
<organism evidence="1 2">
    <name type="scientific">Rhodococcus sovatensis</name>
    <dbReference type="NCBI Taxonomy" id="1805840"/>
    <lineage>
        <taxon>Bacteria</taxon>
        <taxon>Bacillati</taxon>
        <taxon>Actinomycetota</taxon>
        <taxon>Actinomycetes</taxon>
        <taxon>Mycobacteriales</taxon>
        <taxon>Nocardiaceae</taxon>
        <taxon>Rhodococcus</taxon>
    </lineage>
</organism>
<evidence type="ECO:0000313" key="1">
    <source>
        <dbReference type="EMBL" id="WXG69405.1"/>
    </source>
</evidence>
<protein>
    <recommendedName>
        <fullName evidence="3">DUF3263 domain-containing protein</fullName>
    </recommendedName>
</protein>
<dbReference type="Proteomes" id="UP001432000">
    <property type="component" value="Chromosome"/>
</dbReference>